<evidence type="ECO:0000313" key="2">
    <source>
        <dbReference type="EMBL" id="OEO29095.1"/>
    </source>
</evidence>
<dbReference type="Gene3D" id="3.40.50.2000">
    <property type="entry name" value="Glycogen Phosphorylase B"/>
    <property type="match status" value="1"/>
</dbReference>
<dbReference type="EMBL" id="LAJE02000335">
    <property type="protein sequence ID" value="OEO29095.1"/>
    <property type="molecule type" value="Genomic_DNA"/>
</dbReference>
<dbReference type="CDD" id="cd03801">
    <property type="entry name" value="GT4_PimA-like"/>
    <property type="match status" value="1"/>
</dbReference>
<dbReference type="OrthoDB" id="9790710at2"/>
<dbReference type="Proteomes" id="UP000095463">
    <property type="component" value="Unassembled WGS sequence"/>
</dbReference>
<proteinExistence type="predicted"/>
<feature type="compositionally biased region" description="Low complexity" evidence="1">
    <location>
        <begin position="33"/>
        <end position="45"/>
    </location>
</feature>
<dbReference type="PANTHER" id="PTHR12526">
    <property type="entry name" value="GLYCOSYLTRANSFERASE"/>
    <property type="match status" value="1"/>
</dbReference>
<keyword evidence="3" id="KW-1185">Reference proteome</keyword>
<sequence length="572" mass="61868">MTPPPSEPRPPDLARILARALRDLEAQATALRSASASLAEAQAQRAETRRIGFGTLRSEPQADDERPQPRLAPRASWARQLLAAPPLTRPTLFAYPGHMGAAIQEQPYLAVGYILGGETEAEIEEAVETVTVVSRSRRDFTPVFITGSTHFSPFLRHGYSFEYLPPRRHFGGDDASYALWRQRRLDFIAAKWGLASMTVLGDSPAAVAAGPLLLFFPDYRAANPYQALMYAGLETEIEVAAGTLEAALATAGGRPTIFHLHWQDAVTQQARVIDQPAAMAAFVHLIDAFRARGGLFAWTVHNDDPHDSPDLELSRAFASQLLARADLVHVHDALAAERLRPMLPSDAKIVVISHPAYAAADTAPDRAGTRLRLGVPDDETLFLTLGNIRRYKGIEPLLHVAAELADLPVRFLLAGRAGRYDPRAAAPGNCIVLSGHQTDDEVRDLLAAADFVLLPFEEVSTSGSLMLALSAGLPLISPALGAIAAIIEDQREGYLYSSDEPGALAAAIRRAAATPAWRREAMALAATATAGLHQPRQFATEIAAALMSLVAPPVRTRPRDHQAAETMRKARQ</sequence>
<evidence type="ECO:0000256" key="1">
    <source>
        <dbReference type="SAM" id="MobiDB-lite"/>
    </source>
</evidence>
<dbReference type="Pfam" id="PF13692">
    <property type="entry name" value="Glyco_trans_1_4"/>
    <property type="match status" value="1"/>
</dbReference>
<gene>
    <name evidence="2" type="ORF">VW23_002570</name>
</gene>
<organism evidence="2 3">
    <name type="scientific">Devosia insulae DS-56</name>
    <dbReference type="NCBI Taxonomy" id="1116389"/>
    <lineage>
        <taxon>Bacteria</taxon>
        <taxon>Pseudomonadati</taxon>
        <taxon>Pseudomonadota</taxon>
        <taxon>Alphaproteobacteria</taxon>
        <taxon>Hyphomicrobiales</taxon>
        <taxon>Devosiaceae</taxon>
        <taxon>Devosia</taxon>
    </lineage>
</organism>
<reference evidence="2 3" key="1">
    <citation type="journal article" date="2015" name="Genome Announc.">
        <title>Genome Assemblies of Three Soil-Associated Devosia species: D. insulae, D. limi, and D. soli.</title>
        <authorList>
            <person name="Hassan Y.I."/>
            <person name="Lepp D."/>
            <person name="Zhou T."/>
        </authorList>
    </citation>
    <scope>NUCLEOTIDE SEQUENCE [LARGE SCALE GENOMIC DNA]</scope>
    <source>
        <strain evidence="2 3">DS-56</strain>
    </source>
</reference>
<dbReference type="SUPFAM" id="SSF53756">
    <property type="entry name" value="UDP-Glycosyltransferase/glycogen phosphorylase"/>
    <property type="match status" value="1"/>
</dbReference>
<feature type="region of interest" description="Disordered" evidence="1">
    <location>
        <begin position="33"/>
        <end position="71"/>
    </location>
</feature>
<dbReference type="PANTHER" id="PTHR12526:SF600">
    <property type="entry name" value="GLYCOSYL TRANSFERASE GROUP 1"/>
    <property type="match status" value="1"/>
</dbReference>
<dbReference type="GO" id="GO:0016757">
    <property type="term" value="F:glycosyltransferase activity"/>
    <property type="evidence" value="ECO:0007669"/>
    <property type="project" value="TreeGrafter"/>
</dbReference>
<comment type="caution">
    <text evidence="2">The sequence shown here is derived from an EMBL/GenBank/DDBJ whole genome shotgun (WGS) entry which is preliminary data.</text>
</comment>
<name>A0A1E5XKJ3_9HYPH</name>
<protein>
    <recommendedName>
        <fullName evidence="4">Glycosyl transferase family 1 domain-containing protein</fullName>
    </recommendedName>
</protein>
<evidence type="ECO:0000313" key="3">
    <source>
        <dbReference type="Proteomes" id="UP000095463"/>
    </source>
</evidence>
<dbReference type="RefSeq" id="WP_069911647.1">
    <property type="nucleotide sequence ID" value="NZ_LAJE02000335.1"/>
</dbReference>
<dbReference type="AlphaFoldDB" id="A0A1E5XKJ3"/>
<accession>A0A1E5XKJ3</accession>
<evidence type="ECO:0008006" key="4">
    <source>
        <dbReference type="Google" id="ProtNLM"/>
    </source>
</evidence>